<keyword evidence="2" id="KW-1185">Reference proteome</keyword>
<protein>
    <submittedName>
        <fullName evidence="1">Uncharacterized protein</fullName>
    </submittedName>
</protein>
<proteinExistence type="predicted"/>
<reference evidence="1" key="1">
    <citation type="submission" date="2022-04" db="EMBL/GenBank/DDBJ databases">
        <title>Genome of the entomopathogenic fungus Entomophthora muscae.</title>
        <authorList>
            <person name="Elya C."/>
            <person name="Lovett B.R."/>
            <person name="Lee E."/>
            <person name="Macias A.M."/>
            <person name="Hajek A.E."/>
            <person name="De Bivort B.L."/>
            <person name="Kasson M.T."/>
            <person name="De Fine Licht H.H."/>
            <person name="Stajich J.E."/>
        </authorList>
    </citation>
    <scope>NUCLEOTIDE SEQUENCE</scope>
    <source>
        <strain evidence="1">Berkeley</strain>
    </source>
</reference>
<sequence>MKYPPFDIAIRLVHVVRYVKGQLIKRPLCIIENLSPLKWVPDNICGTIELESPTQNKLDRLDGCSRTTTNHLAQLTWQSNTFLQDQFIPLQVCTALLAEKIANLVNSLQAQGNTLLDFLAGVEETSSRCDWSETFCEALSVEMACQTKAITNISLDLVDFSAALEHKVFTHLREQDVQKLGDCSLNLARKREKNCLLSQQLLTVEGITEDQQKHIVAHKKILESFSSNQTELETSFQNLFLGGLVHNDSAVIGNILNEGNTNKTGGIPQVT</sequence>
<name>A0ACC2TKG4_9FUNG</name>
<accession>A0ACC2TKG4</accession>
<evidence type="ECO:0000313" key="2">
    <source>
        <dbReference type="Proteomes" id="UP001165960"/>
    </source>
</evidence>
<evidence type="ECO:0000313" key="1">
    <source>
        <dbReference type="EMBL" id="KAJ9074986.1"/>
    </source>
</evidence>
<dbReference type="Proteomes" id="UP001165960">
    <property type="component" value="Unassembled WGS sequence"/>
</dbReference>
<dbReference type="EMBL" id="QTSX02002842">
    <property type="protein sequence ID" value="KAJ9074986.1"/>
    <property type="molecule type" value="Genomic_DNA"/>
</dbReference>
<comment type="caution">
    <text evidence="1">The sequence shown here is derived from an EMBL/GenBank/DDBJ whole genome shotgun (WGS) entry which is preliminary data.</text>
</comment>
<gene>
    <name evidence="1" type="ORF">DSO57_1000927</name>
</gene>
<organism evidence="1 2">
    <name type="scientific">Entomophthora muscae</name>
    <dbReference type="NCBI Taxonomy" id="34485"/>
    <lineage>
        <taxon>Eukaryota</taxon>
        <taxon>Fungi</taxon>
        <taxon>Fungi incertae sedis</taxon>
        <taxon>Zoopagomycota</taxon>
        <taxon>Entomophthoromycotina</taxon>
        <taxon>Entomophthoromycetes</taxon>
        <taxon>Entomophthorales</taxon>
        <taxon>Entomophthoraceae</taxon>
        <taxon>Entomophthora</taxon>
    </lineage>
</organism>